<feature type="transmembrane region" description="Helical" evidence="1">
    <location>
        <begin position="82"/>
        <end position="100"/>
    </location>
</feature>
<dbReference type="Proteomes" id="UP001300348">
    <property type="component" value="Chromosome"/>
</dbReference>
<accession>A0ABY9XFH0</accession>
<protein>
    <submittedName>
        <fullName evidence="3">Uncharacterized protein</fullName>
    </submittedName>
</protein>
<proteinExistence type="predicted"/>
<evidence type="ECO:0000313" key="3">
    <source>
        <dbReference type="EMBL" id="WNH01350.1"/>
    </source>
</evidence>
<dbReference type="EMBL" id="CP133647">
    <property type="protein sequence ID" value="WNH01350.1"/>
    <property type="molecule type" value="Genomic_DNA"/>
</dbReference>
<evidence type="ECO:0000256" key="1">
    <source>
        <dbReference type="SAM" id="Phobius"/>
    </source>
</evidence>
<organism evidence="3 4">
    <name type="scientific">Xenorhabdus griffiniae</name>
    <dbReference type="NCBI Taxonomy" id="351672"/>
    <lineage>
        <taxon>Bacteria</taxon>
        <taxon>Pseudomonadati</taxon>
        <taxon>Pseudomonadota</taxon>
        <taxon>Gammaproteobacteria</taxon>
        <taxon>Enterobacterales</taxon>
        <taxon>Morganellaceae</taxon>
        <taxon>Xenorhabdus</taxon>
    </lineage>
</organism>
<reference evidence="3 4" key="1">
    <citation type="journal article" date="2023" name="Access Microbiol">
        <title>The genome of a steinernematid-associated Pseudomonas piscis bacterium encodes the biosynthesis of insect toxins.</title>
        <authorList>
            <person name="Awori R.M."/>
            <person name="Hendre P."/>
            <person name="Amugune N.O."/>
        </authorList>
    </citation>
    <scope>NUCLEOTIDE SEQUENCE [LARGE SCALE GENOMIC DNA]</scope>
    <source>
        <strain evidence="3 4">97</strain>
    </source>
</reference>
<dbReference type="RefSeq" id="WP_189761326.1">
    <property type="nucleotide sequence ID" value="NZ_CAWPOC010000123.1"/>
</dbReference>
<keyword evidence="1" id="KW-0472">Membrane</keyword>
<keyword evidence="1" id="KW-0812">Transmembrane</keyword>
<keyword evidence="1" id="KW-1133">Transmembrane helix</keyword>
<evidence type="ECO:0000313" key="2">
    <source>
        <dbReference type="EMBL" id="WNH00648.1"/>
    </source>
</evidence>
<keyword evidence="4" id="KW-1185">Reference proteome</keyword>
<gene>
    <name evidence="2" type="ORF">QL112_012255</name>
    <name evidence="3" type="ORF">QL112_016260</name>
</gene>
<name>A0ABY9XFH0_9GAMM</name>
<dbReference type="GeneID" id="88857143"/>
<dbReference type="EMBL" id="CP133647">
    <property type="protein sequence ID" value="WNH00648.1"/>
    <property type="molecule type" value="Genomic_DNA"/>
</dbReference>
<feature type="transmembrane region" description="Helical" evidence="1">
    <location>
        <begin position="49"/>
        <end position="70"/>
    </location>
</feature>
<feature type="transmembrane region" description="Helical" evidence="1">
    <location>
        <begin position="106"/>
        <end position="125"/>
    </location>
</feature>
<evidence type="ECO:0000313" key="4">
    <source>
        <dbReference type="Proteomes" id="UP001300348"/>
    </source>
</evidence>
<sequence length="126" mass="14031">MLNAEEKMENTDKALAELINKTLSGIDGMIGFGKDQLPVVIEQLMLWQLWVNGLLFILFLALALLAGYIWKRATESYVYNEGGVYIVLFAVVCALGFTSLRCAFTVIQIVVAPKVWLIEYAAALIK</sequence>